<feature type="transmembrane region" description="Helical" evidence="1">
    <location>
        <begin position="173"/>
        <end position="191"/>
    </location>
</feature>
<sequence length="322" mass="36934">MDLLTSQLLKQKPPKSLRRKCFYYRILLGNSNRTILVFQTGLGLFVFLHPIISFAIVTISEGYDKYELALLPLICVGAEVVTFSSVMFVIVICDVIKQKQGFSVWHRSAVGRLIQNAVIGMLWLSSMILSIIYIETTEDQFFLHSFMIITMPITILLIMAIVKFIFIHIERLAFWLSASLLWLIQIVILIVKEDYKVYIPWYISLMPIILNFLLLGFCSLILFNSRKKARDVWGEIATLLSCAGSVSAGLCIFALSCYLDGIIEEWKFFVFDGWVALLMLCCAYCRKIGSWVMDIAFGHVEVDYIHFEKPVKMQSLVRCRSV</sequence>
<feature type="transmembrane region" description="Helical" evidence="1">
    <location>
        <begin position="69"/>
        <end position="92"/>
    </location>
</feature>
<gene>
    <name evidence="2" type="ORF">BSTOLATCC_MIC31658</name>
</gene>
<feature type="transmembrane region" description="Helical" evidence="1">
    <location>
        <begin position="268"/>
        <end position="285"/>
    </location>
</feature>
<keyword evidence="1" id="KW-0472">Membrane</keyword>
<protein>
    <recommendedName>
        <fullName evidence="4">Transmembrane protein</fullName>
    </recommendedName>
</protein>
<keyword evidence="1" id="KW-1133">Transmembrane helix</keyword>
<evidence type="ECO:0008006" key="4">
    <source>
        <dbReference type="Google" id="ProtNLM"/>
    </source>
</evidence>
<organism evidence="2 3">
    <name type="scientific">Blepharisma stoltei</name>
    <dbReference type="NCBI Taxonomy" id="1481888"/>
    <lineage>
        <taxon>Eukaryota</taxon>
        <taxon>Sar</taxon>
        <taxon>Alveolata</taxon>
        <taxon>Ciliophora</taxon>
        <taxon>Postciliodesmatophora</taxon>
        <taxon>Heterotrichea</taxon>
        <taxon>Heterotrichida</taxon>
        <taxon>Blepharismidae</taxon>
        <taxon>Blepharisma</taxon>
    </lineage>
</organism>
<evidence type="ECO:0000256" key="1">
    <source>
        <dbReference type="SAM" id="Phobius"/>
    </source>
</evidence>
<feature type="transmembrane region" description="Helical" evidence="1">
    <location>
        <begin position="35"/>
        <end position="57"/>
    </location>
</feature>
<dbReference type="Proteomes" id="UP001162131">
    <property type="component" value="Unassembled WGS sequence"/>
</dbReference>
<dbReference type="AlphaFoldDB" id="A0AAU9JLB7"/>
<feature type="transmembrane region" description="Helical" evidence="1">
    <location>
        <begin position="113"/>
        <end position="134"/>
    </location>
</feature>
<comment type="caution">
    <text evidence="2">The sequence shown here is derived from an EMBL/GenBank/DDBJ whole genome shotgun (WGS) entry which is preliminary data.</text>
</comment>
<feature type="transmembrane region" description="Helical" evidence="1">
    <location>
        <begin position="236"/>
        <end position="256"/>
    </location>
</feature>
<proteinExistence type="predicted"/>
<accession>A0AAU9JLB7</accession>
<evidence type="ECO:0000313" key="2">
    <source>
        <dbReference type="EMBL" id="CAG9322530.1"/>
    </source>
</evidence>
<evidence type="ECO:0000313" key="3">
    <source>
        <dbReference type="Proteomes" id="UP001162131"/>
    </source>
</evidence>
<name>A0AAU9JLB7_9CILI</name>
<keyword evidence="1" id="KW-0812">Transmembrane</keyword>
<dbReference type="EMBL" id="CAJZBQ010000032">
    <property type="protein sequence ID" value="CAG9322530.1"/>
    <property type="molecule type" value="Genomic_DNA"/>
</dbReference>
<reference evidence="2" key="1">
    <citation type="submission" date="2021-09" db="EMBL/GenBank/DDBJ databases">
        <authorList>
            <consortium name="AG Swart"/>
            <person name="Singh M."/>
            <person name="Singh A."/>
            <person name="Seah K."/>
            <person name="Emmerich C."/>
        </authorList>
    </citation>
    <scope>NUCLEOTIDE SEQUENCE</scope>
    <source>
        <strain evidence="2">ATCC30299</strain>
    </source>
</reference>
<keyword evidence="3" id="KW-1185">Reference proteome</keyword>
<feature type="transmembrane region" description="Helical" evidence="1">
    <location>
        <begin position="197"/>
        <end position="224"/>
    </location>
</feature>
<feature type="transmembrane region" description="Helical" evidence="1">
    <location>
        <begin position="146"/>
        <end position="166"/>
    </location>
</feature>